<keyword evidence="3" id="KW-1185">Reference proteome</keyword>
<evidence type="ECO:0000313" key="2">
    <source>
        <dbReference type="EMBL" id="GIY79557.1"/>
    </source>
</evidence>
<accession>A0AAV4W9V2</accession>
<evidence type="ECO:0000259" key="1">
    <source>
        <dbReference type="Pfam" id="PF01425"/>
    </source>
</evidence>
<sequence>MKILLYKASQVVSAVLRFIVHYVLALRYCGKGKHVSAVNNPLLLKSATQLVQEIREGKVKSADVVKAYILRIIQVDRHINATAERCFEEALNRAMEVDFMIASRRFPPDQLATEMPLLGVPISVNVLIRVKGCFSTGASKLFDYVIAKKDATSVALLKKAGAIVLVTTNAPEMGLNFETRSKLYGKCCNPYDTSKTSGGSSGGEGALISAGGSILGLGDDLSGGLRIPAHFTGIFAHKPTIGLAPNEGVLPPFRLNPSDPYVPQIQKYMSTGPMCRYAEDLVTSMKVLSIPGEVRMKFGQQVDFRRLKVYYMMHIQSPFVATVEEEIKTALRNAASHFEHKYNVIPQEVTMPSLFHANRCVFNRLLVALDDLKDTLTCGKGLQFDEKRDIIKGFFGKSTLSFMTLLIMNCAYLPMWWKEFLKPYFEELANEWAMEFGTILDEDTVLLMPTLPSYAPYHSGMFVLAPGTCYTSIFNILGLPVTQCPLGFNRHGLPHGIQIVSCKNNDPLTIACAVELEKAFGGWKSPGLL</sequence>
<evidence type="ECO:0000313" key="3">
    <source>
        <dbReference type="Proteomes" id="UP001054837"/>
    </source>
</evidence>
<keyword evidence="2" id="KW-0378">Hydrolase</keyword>
<dbReference type="InterPro" id="IPR023631">
    <property type="entry name" value="Amidase_dom"/>
</dbReference>
<dbReference type="EMBL" id="BPLQ01014420">
    <property type="protein sequence ID" value="GIY79557.1"/>
    <property type="molecule type" value="Genomic_DNA"/>
</dbReference>
<organism evidence="2 3">
    <name type="scientific">Caerostris darwini</name>
    <dbReference type="NCBI Taxonomy" id="1538125"/>
    <lineage>
        <taxon>Eukaryota</taxon>
        <taxon>Metazoa</taxon>
        <taxon>Ecdysozoa</taxon>
        <taxon>Arthropoda</taxon>
        <taxon>Chelicerata</taxon>
        <taxon>Arachnida</taxon>
        <taxon>Araneae</taxon>
        <taxon>Araneomorphae</taxon>
        <taxon>Entelegynae</taxon>
        <taxon>Araneoidea</taxon>
        <taxon>Araneidae</taxon>
        <taxon>Caerostris</taxon>
    </lineage>
</organism>
<dbReference type="Pfam" id="PF01425">
    <property type="entry name" value="Amidase"/>
    <property type="match status" value="1"/>
</dbReference>
<dbReference type="PANTHER" id="PTHR43372">
    <property type="entry name" value="FATTY-ACID AMIDE HYDROLASE"/>
    <property type="match status" value="1"/>
</dbReference>
<dbReference type="Proteomes" id="UP001054837">
    <property type="component" value="Unassembled WGS sequence"/>
</dbReference>
<reference evidence="2 3" key="1">
    <citation type="submission" date="2021-06" db="EMBL/GenBank/DDBJ databases">
        <title>Caerostris darwini draft genome.</title>
        <authorList>
            <person name="Kono N."/>
            <person name="Arakawa K."/>
        </authorList>
    </citation>
    <scope>NUCLEOTIDE SEQUENCE [LARGE SCALE GENOMIC DNA]</scope>
</reference>
<comment type="caution">
    <text evidence="2">The sequence shown here is derived from an EMBL/GenBank/DDBJ whole genome shotgun (WGS) entry which is preliminary data.</text>
</comment>
<dbReference type="PIRSF" id="PIRSF001221">
    <property type="entry name" value="Amidase_fungi"/>
    <property type="match status" value="1"/>
</dbReference>
<dbReference type="GO" id="GO:0016787">
    <property type="term" value="F:hydrolase activity"/>
    <property type="evidence" value="ECO:0007669"/>
    <property type="project" value="UniProtKB-KW"/>
</dbReference>
<dbReference type="AlphaFoldDB" id="A0AAV4W9V2"/>
<dbReference type="InterPro" id="IPR052739">
    <property type="entry name" value="FAAH2"/>
</dbReference>
<gene>
    <name evidence="2" type="primary">faah2b</name>
    <name evidence="2" type="ORF">CDAR_482781</name>
</gene>
<name>A0AAV4W9V2_9ARAC</name>
<protein>
    <submittedName>
        <fullName evidence="2">Fatty-acid amide hydrolase 2-B</fullName>
    </submittedName>
</protein>
<dbReference type="Gene3D" id="3.90.1300.10">
    <property type="entry name" value="Amidase signature (AS) domain"/>
    <property type="match status" value="1"/>
</dbReference>
<dbReference type="SUPFAM" id="SSF75304">
    <property type="entry name" value="Amidase signature (AS) enzymes"/>
    <property type="match status" value="1"/>
</dbReference>
<dbReference type="PANTHER" id="PTHR43372:SF2">
    <property type="entry name" value="IP13792P"/>
    <property type="match status" value="1"/>
</dbReference>
<feature type="domain" description="Amidase" evidence="1">
    <location>
        <begin position="63"/>
        <end position="507"/>
    </location>
</feature>
<dbReference type="GO" id="GO:0012505">
    <property type="term" value="C:endomembrane system"/>
    <property type="evidence" value="ECO:0007669"/>
    <property type="project" value="TreeGrafter"/>
</dbReference>
<dbReference type="InterPro" id="IPR036928">
    <property type="entry name" value="AS_sf"/>
</dbReference>
<proteinExistence type="predicted"/>